<evidence type="ECO:0000313" key="4">
    <source>
        <dbReference type="Proteomes" id="UP000054870"/>
    </source>
</evidence>
<dbReference type="InterPro" id="IPR008927">
    <property type="entry name" value="6-PGluconate_DH-like_C_sf"/>
</dbReference>
<dbReference type="InterPro" id="IPR029154">
    <property type="entry name" value="HIBADH-like_NADP-bd"/>
</dbReference>
<gene>
    <name evidence="3" type="ORF">AWB75_06307</name>
</gene>
<comment type="caution">
    <text evidence="3">The sequence shown here is derived from an EMBL/GenBank/DDBJ whole genome shotgun (WGS) entry which is preliminary data.</text>
</comment>
<feature type="domain" description="6-phosphogluconate dehydrogenase NADP-binding" evidence="1">
    <location>
        <begin position="314"/>
        <end position="472"/>
    </location>
</feature>
<dbReference type="Gene3D" id="1.10.1040.10">
    <property type="entry name" value="N-(1-d-carboxylethyl)-l-norvaline Dehydrogenase, domain 2"/>
    <property type="match status" value="2"/>
</dbReference>
<feature type="domain" description="3-hydroxyisobutyrate dehydrogenase-like NAD-binding" evidence="2">
    <location>
        <begin position="475"/>
        <end position="593"/>
    </location>
</feature>
<dbReference type="PANTHER" id="PTHR43060:SF15">
    <property type="entry name" value="3-HYDROXYISOBUTYRATE DEHYDROGENASE-LIKE 1, MITOCHONDRIAL-RELATED"/>
    <property type="match status" value="1"/>
</dbReference>
<dbReference type="SUPFAM" id="SSF51735">
    <property type="entry name" value="NAD(P)-binding Rossmann-fold domains"/>
    <property type="match status" value="1"/>
</dbReference>
<dbReference type="InterPro" id="IPR013328">
    <property type="entry name" value="6PGD_dom2"/>
</dbReference>
<sequence length="609" mass="64879">MISVAYIGPSGDWANRLECLPELTRCNPSEAGTAPGAGGHRRALVAIEQALVCNIVFLRLGEADNAEPAKFDREECLSRLSPGTVLVDLDGEANWWSEEAELRLKRHDVLFLSATTIRDLGSEVSTVLVSGHQDAYAKALPILQAIDSVVYCGPRLVHAHAVALMNQTMYLTGRLLNLESVAMGFRAGLALADIVEAINLSSGRSRISEKLLPDLCKDGRTNEQSLTSAIGDLNRMIDLGTALGVPMPLTTHTRSLLTMGANIVGAGADLNDMHTVIGSMAGILVDKQPVEVVPSHRSELFNRDVSSTAQAPIIGYVGLGAMGAALARQALSAARELYVFDVSQARVRQLVEMGAFAASDILTLARKCDVIMLCVPTSEDVQNILFGERGIVDELRAGKIVVDQTTGSPFDTRMMAEKLRERGVELIDAPVTGGPRGAAEGTLVTLCGGDAAAYAVVEPLLQRMGGKVSYFGASGSGQAAKLVKNALGASNRIIVYESLALALKIGLRLDLLDNVIERSSGWTAGFRRVIAAVRTGKPTADVKLAWYVKDLVLVSQMASAFCVPMSLANTVRARVETAQNVLGADVNVDALAALFEIPLTYSEEKNETI</sequence>
<reference evidence="3" key="1">
    <citation type="submission" date="2016-01" db="EMBL/GenBank/DDBJ databases">
        <authorList>
            <person name="Peeters C."/>
        </authorList>
    </citation>
    <scope>NUCLEOTIDE SEQUENCE [LARGE SCALE GENOMIC DNA]</scope>
    <source>
        <strain evidence="3">LMG 29318</strain>
    </source>
</reference>
<evidence type="ECO:0000259" key="1">
    <source>
        <dbReference type="Pfam" id="PF03446"/>
    </source>
</evidence>
<dbReference type="InterPro" id="IPR036291">
    <property type="entry name" value="NAD(P)-bd_dom_sf"/>
</dbReference>
<accession>A0A158D7F0</accession>
<protein>
    <submittedName>
        <fullName evidence="3">2-hydroxy-3-oxopropionate reductase</fullName>
    </submittedName>
</protein>
<organism evidence="3 4">
    <name type="scientific">Caballeronia catudaia</name>
    <dbReference type="NCBI Taxonomy" id="1777136"/>
    <lineage>
        <taxon>Bacteria</taxon>
        <taxon>Pseudomonadati</taxon>
        <taxon>Pseudomonadota</taxon>
        <taxon>Betaproteobacteria</taxon>
        <taxon>Burkholderiales</taxon>
        <taxon>Burkholderiaceae</taxon>
        <taxon>Caballeronia</taxon>
    </lineage>
</organism>
<evidence type="ECO:0000313" key="3">
    <source>
        <dbReference type="EMBL" id="SAK90401.1"/>
    </source>
</evidence>
<proteinExistence type="predicted"/>
<dbReference type="InterPro" id="IPR006115">
    <property type="entry name" value="6PGDH_NADP-bd"/>
</dbReference>
<dbReference type="EMBL" id="FCOF02000053">
    <property type="protein sequence ID" value="SAK90401.1"/>
    <property type="molecule type" value="Genomic_DNA"/>
</dbReference>
<dbReference type="Gene3D" id="3.40.50.720">
    <property type="entry name" value="NAD(P)-binding Rossmann-like Domain"/>
    <property type="match status" value="2"/>
</dbReference>
<dbReference type="GO" id="GO:0051287">
    <property type="term" value="F:NAD binding"/>
    <property type="evidence" value="ECO:0007669"/>
    <property type="project" value="InterPro"/>
</dbReference>
<dbReference type="Pfam" id="PF14833">
    <property type="entry name" value="NAD_binding_11"/>
    <property type="match status" value="2"/>
</dbReference>
<dbReference type="AlphaFoldDB" id="A0A158D7F0"/>
<dbReference type="PANTHER" id="PTHR43060">
    <property type="entry name" value="3-HYDROXYISOBUTYRATE DEHYDROGENASE-LIKE 1, MITOCHONDRIAL-RELATED"/>
    <property type="match status" value="1"/>
</dbReference>
<dbReference type="GO" id="GO:0050661">
    <property type="term" value="F:NADP binding"/>
    <property type="evidence" value="ECO:0007669"/>
    <property type="project" value="InterPro"/>
</dbReference>
<name>A0A158D7F0_9BURK</name>
<keyword evidence="4" id="KW-1185">Reference proteome</keyword>
<dbReference type="Proteomes" id="UP000054870">
    <property type="component" value="Unassembled WGS sequence"/>
</dbReference>
<dbReference type="Pfam" id="PF03446">
    <property type="entry name" value="NAD_binding_2"/>
    <property type="match status" value="1"/>
</dbReference>
<dbReference type="SUPFAM" id="SSF48179">
    <property type="entry name" value="6-phosphogluconate dehydrogenase C-terminal domain-like"/>
    <property type="match status" value="2"/>
</dbReference>
<evidence type="ECO:0000259" key="2">
    <source>
        <dbReference type="Pfam" id="PF14833"/>
    </source>
</evidence>
<feature type="domain" description="3-hydroxyisobutyrate dehydrogenase-like NAD-binding" evidence="2">
    <location>
        <begin position="159"/>
        <end position="274"/>
    </location>
</feature>